<name>A0A084W3P2_ANOSI</name>
<dbReference type="STRING" id="74873.A0A084W3P2"/>
<reference evidence="8" key="2">
    <citation type="submission" date="2020-05" db="UniProtKB">
        <authorList>
            <consortium name="EnsemblMetazoa"/>
        </authorList>
    </citation>
    <scope>IDENTIFICATION</scope>
</reference>
<sequence>MVQTKANCRIIIYSSTLVLLVFLQQVYTFCPSICTCEGDPNVRTWCIGVGLDVVPIQLNPDVRFINLTANQITHVHFTLTFYYKLEVLDLSMNRIEALGSRNFDTQANLRTLNLSENAIATIPKDAFRGLKRLQVLKLCRNRIETVNSAAFHDLRNLIELDLSGNALTSLEPGTLRHLYSLEVLSFQNNQLLEVPYERNLEYLGRLQLLDLSVNLLKYVANDSFVGLRELRTLKLGGNVLNELDFGAFHGLNGLRALDIVDNNLTVVPTLQLSKLCNLTYLSLSGNYFEDLPAVAFLNLFQLQQLHLDRLDQLAWIDARAFVDNTNLRILTLDDNPSFTSLPLRLFHSNPNLVEISIRRNALIRLDAVHFPLDRLHRLELAGNPLVCNCSLLWLWRLTTGYGLHESTDFRLIVPAAAAAAALITSAQPPEPESEPLPAAPRGLRIDRDEIGCDRYEDGRRTRHLLRAMTESDIDCPTHLVTVISAVLSILLVLATGASVLYVLRASRRRKQLLADDDDPRRKAGVTELIVPLPQKVDRLELERYLAQQQSLVNEYRALRAPWELPLPVKEDLKYGSVAATGRELAAGTGPPAAQPTDHYETLDFYQQQHQNQQQQQQHQQQKRTLSRPHIVFV</sequence>
<evidence type="ECO:0000256" key="5">
    <source>
        <dbReference type="SAM" id="Phobius"/>
    </source>
</evidence>
<dbReference type="InterPro" id="IPR003591">
    <property type="entry name" value="Leu-rich_rpt_typical-subtyp"/>
</dbReference>
<dbReference type="PROSITE" id="PS51450">
    <property type="entry name" value="LRR"/>
    <property type="match status" value="3"/>
</dbReference>
<dbReference type="FunFam" id="3.80.10.10:FF:000611">
    <property type="entry name" value="Capricious, isoform E"/>
    <property type="match status" value="1"/>
</dbReference>
<dbReference type="InterPro" id="IPR032675">
    <property type="entry name" value="LRR_dom_sf"/>
</dbReference>
<feature type="chain" id="PRO_5010759944" evidence="6">
    <location>
        <begin position="29"/>
        <end position="633"/>
    </location>
</feature>
<dbReference type="Pfam" id="PF00560">
    <property type="entry name" value="LRR_1"/>
    <property type="match status" value="2"/>
</dbReference>
<dbReference type="OMA" id="DHYDYPD"/>
<feature type="region of interest" description="Disordered" evidence="4">
    <location>
        <begin position="606"/>
        <end position="633"/>
    </location>
</feature>
<feature type="compositionally biased region" description="Low complexity" evidence="4">
    <location>
        <begin position="606"/>
        <end position="619"/>
    </location>
</feature>
<dbReference type="VEuPathDB" id="VectorBase:ASIS021094"/>
<keyword evidence="5" id="KW-1133">Transmembrane helix</keyword>
<keyword evidence="1" id="KW-0433">Leucine-rich repeat</keyword>
<keyword evidence="3" id="KW-0677">Repeat</keyword>
<reference evidence="7 9" key="1">
    <citation type="journal article" date="2014" name="BMC Genomics">
        <title>Genome sequence of Anopheles sinensis provides insight into genetics basis of mosquito competence for malaria parasites.</title>
        <authorList>
            <person name="Zhou D."/>
            <person name="Zhang D."/>
            <person name="Ding G."/>
            <person name="Shi L."/>
            <person name="Hou Q."/>
            <person name="Ye Y."/>
            <person name="Xu Y."/>
            <person name="Zhou H."/>
            <person name="Xiong C."/>
            <person name="Li S."/>
            <person name="Yu J."/>
            <person name="Hong S."/>
            <person name="Yu X."/>
            <person name="Zou P."/>
            <person name="Chen C."/>
            <person name="Chang X."/>
            <person name="Wang W."/>
            <person name="Lv Y."/>
            <person name="Sun Y."/>
            <person name="Ma L."/>
            <person name="Shen B."/>
            <person name="Zhu C."/>
        </authorList>
    </citation>
    <scope>NUCLEOTIDE SEQUENCE [LARGE SCALE GENOMIC DNA]</scope>
</reference>
<dbReference type="Pfam" id="PF13855">
    <property type="entry name" value="LRR_8"/>
    <property type="match status" value="3"/>
</dbReference>
<evidence type="ECO:0000256" key="3">
    <source>
        <dbReference type="ARBA" id="ARBA00022737"/>
    </source>
</evidence>
<feature type="signal peptide" evidence="6">
    <location>
        <begin position="1"/>
        <end position="28"/>
    </location>
</feature>
<dbReference type="SUPFAM" id="SSF52058">
    <property type="entry name" value="L domain-like"/>
    <property type="match status" value="1"/>
</dbReference>
<evidence type="ECO:0000256" key="1">
    <source>
        <dbReference type="ARBA" id="ARBA00022614"/>
    </source>
</evidence>
<dbReference type="VEuPathDB" id="VectorBase:ASIC012748"/>
<dbReference type="EMBL" id="ATLV01020067">
    <property type="status" value="NOT_ANNOTATED_CDS"/>
    <property type="molecule type" value="Genomic_DNA"/>
</dbReference>
<keyword evidence="5" id="KW-0812">Transmembrane</keyword>
<dbReference type="FunFam" id="3.80.10.10:FF:000946">
    <property type="entry name" value="AGAP011229-PA"/>
    <property type="match status" value="1"/>
</dbReference>
<evidence type="ECO:0000256" key="4">
    <source>
        <dbReference type="SAM" id="MobiDB-lite"/>
    </source>
</evidence>
<dbReference type="InterPro" id="IPR050541">
    <property type="entry name" value="LRR_TM_domain-containing"/>
</dbReference>
<dbReference type="AlphaFoldDB" id="A0A084W3P2"/>
<dbReference type="SMART" id="SM00369">
    <property type="entry name" value="LRR_TYP"/>
    <property type="match status" value="10"/>
</dbReference>
<gene>
    <name evidence="7" type="ORF">ZHAS_00012748</name>
</gene>
<feature type="transmembrane region" description="Helical" evidence="5">
    <location>
        <begin position="479"/>
        <end position="503"/>
    </location>
</feature>
<evidence type="ECO:0000256" key="2">
    <source>
        <dbReference type="ARBA" id="ARBA00022729"/>
    </source>
</evidence>
<organism evidence="7">
    <name type="scientific">Anopheles sinensis</name>
    <name type="common">Mosquito</name>
    <dbReference type="NCBI Taxonomy" id="74873"/>
    <lineage>
        <taxon>Eukaryota</taxon>
        <taxon>Metazoa</taxon>
        <taxon>Ecdysozoa</taxon>
        <taxon>Arthropoda</taxon>
        <taxon>Hexapoda</taxon>
        <taxon>Insecta</taxon>
        <taxon>Pterygota</taxon>
        <taxon>Neoptera</taxon>
        <taxon>Endopterygota</taxon>
        <taxon>Diptera</taxon>
        <taxon>Nematocera</taxon>
        <taxon>Culicoidea</taxon>
        <taxon>Culicidae</taxon>
        <taxon>Anophelinae</taxon>
        <taxon>Anopheles</taxon>
    </lineage>
</organism>
<dbReference type="OrthoDB" id="2190652at2759"/>
<dbReference type="EnsemblMetazoa" id="ASIC012748-RA">
    <property type="protein sequence ID" value="ASIC012748-PA"/>
    <property type="gene ID" value="ASIC012748"/>
</dbReference>
<accession>A0A084W3P2</accession>
<dbReference type="Gene3D" id="3.80.10.10">
    <property type="entry name" value="Ribonuclease Inhibitor"/>
    <property type="match status" value="2"/>
</dbReference>
<keyword evidence="5" id="KW-0472">Membrane</keyword>
<keyword evidence="9" id="KW-1185">Reference proteome</keyword>
<evidence type="ECO:0000313" key="9">
    <source>
        <dbReference type="Proteomes" id="UP000030765"/>
    </source>
</evidence>
<dbReference type="Proteomes" id="UP000030765">
    <property type="component" value="Unassembled WGS sequence"/>
</dbReference>
<keyword evidence="2 6" id="KW-0732">Signal</keyword>
<dbReference type="EMBL" id="KE525293">
    <property type="protein sequence ID" value="KFB44836.1"/>
    <property type="molecule type" value="Genomic_DNA"/>
</dbReference>
<dbReference type="PANTHER" id="PTHR24369:SF210">
    <property type="entry name" value="CHAOPTIN-RELATED"/>
    <property type="match status" value="1"/>
</dbReference>
<dbReference type="GO" id="GO:0005886">
    <property type="term" value="C:plasma membrane"/>
    <property type="evidence" value="ECO:0007669"/>
    <property type="project" value="TreeGrafter"/>
</dbReference>
<dbReference type="PANTHER" id="PTHR24369">
    <property type="entry name" value="ANTIGEN BSP, PUTATIVE-RELATED"/>
    <property type="match status" value="1"/>
</dbReference>
<evidence type="ECO:0000313" key="8">
    <source>
        <dbReference type="EnsemblMetazoa" id="ASIC012748-PA"/>
    </source>
</evidence>
<evidence type="ECO:0000313" key="7">
    <source>
        <dbReference type="EMBL" id="KFB44836.1"/>
    </source>
</evidence>
<proteinExistence type="predicted"/>
<dbReference type="InterPro" id="IPR001611">
    <property type="entry name" value="Leu-rich_rpt"/>
</dbReference>
<evidence type="ECO:0000256" key="6">
    <source>
        <dbReference type="SAM" id="SignalP"/>
    </source>
</evidence>
<protein>
    <submittedName>
        <fullName evidence="7 8">Tartan</fullName>
    </submittedName>
</protein>